<dbReference type="PANTHER" id="PTHR12755:SF6">
    <property type="entry name" value="POLYRIBONUCLEOTIDE 5'-HYDROXYL-KINASE CLP1"/>
    <property type="match status" value="1"/>
</dbReference>
<dbReference type="PANTHER" id="PTHR12755">
    <property type="entry name" value="CLEAVAGE/POLYADENYLATION FACTOR IA SUBUNIT CLP1P"/>
    <property type="match status" value="1"/>
</dbReference>
<dbReference type="Pfam" id="PF06807">
    <property type="entry name" value="Clp1"/>
    <property type="match status" value="1"/>
</dbReference>
<protein>
    <recommendedName>
        <fullName evidence="3">Polynucleotide 5'-hydroxyl-kinase GRC3</fullName>
    </recommendedName>
    <alternativeName>
        <fullName evidence="2">Polynucleotide 5'-hydroxyl-kinase grc3</fullName>
    </alternativeName>
</protein>
<feature type="binding site" evidence="8">
    <location>
        <position position="23"/>
    </location>
    <ligand>
        <name>ATP</name>
        <dbReference type="ChEBI" id="CHEBI:30616"/>
    </ligand>
</feature>
<evidence type="ECO:0000256" key="4">
    <source>
        <dbReference type="ARBA" id="ARBA00022664"/>
    </source>
</evidence>
<evidence type="ECO:0000259" key="9">
    <source>
        <dbReference type="Pfam" id="PF06807"/>
    </source>
</evidence>
<keyword evidence="7 8" id="KW-0539">Nucleus</keyword>
<evidence type="ECO:0000256" key="6">
    <source>
        <dbReference type="ARBA" id="ARBA00022840"/>
    </source>
</evidence>
<comment type="function">
    <text evidence="8">Required for endonucleolytic cleavage during polyadenylation-dependent pre-mRNA 3'-end formation.</text>
</comment>
<dbReference type="InterPro" id="IPR038238">
    <property type="entry name" value="Clp1_C_sf"/>
</dbReference>
<keyword evidence="4 8" id="KW-0507">mRNA processing</keyword>
<comment type="subunit">
    <text evidence="8">Component of a pre-mRNA cleavage factor complex. Interacts directly with PCF11.</text>
</comment>
<keyword evidence="13" id="KW-1185">Reference proteome</keyword>
<dbReference type="InterPro" id="IPR027417">
    <property type="entry name" value="P-loop_NTPase"/>
</dbReference>
<dbReference type="GO" id="GO:0051731">
    <property type="term" value="F:polynucleotide 5'-hydroxyl-kinase activity"/>
    <property type="evidence" value="ECO:0007669"/>
    <property type="project" value="InterPro"/>
</dbReference>
<dbReference type="Pfam" id="PF16575">
    <property type="entry name" value="CLP1_P"/>
    <property type="match status" value="1"/>
</dbReference>
<dbReference type="Gene3D" id="2.60.120.1030">
    <property type="entry name" value="Clp1, DNA binding domain"/>
    <property type="match status" value="1"/>
</dbReference>
<dbReference type="InterPro" id="IPR028606">
    <property type="entry name" value="Clp1"/>
</dbReference>
<dbReference type="GO" id="GO:0005849">
    <property type="term" value="C:mRNA cleavage factor complex"/>
    <property type="evidence" value="ECO:0007669"/>
    <property type="project" value="UniProtKB-UniRule"/>
</dbReference>
<dbReference type="InterPro" id="IPR038239">
    <property type="entry name" value="Clp1_N_sf"/>
</dbReference>
<evidence type="ECO:0000259" key="10">
    <source>
        <dbReference type="Pfam" id="PF16573"/>
    </source>
</evidence>
<dbReference type="STRING" id="1173061.A0A0J9XFP0"/>
<dbReference type="InterPro" id="IPR032324">
    <property type="entry name" value="Clp1_N"/>
</dbReference>
<accession>A0A0J9XFP0</accession>
<comment type="subcellular location">
    <subcellularLocation>
        <location evidence="1 8">Nucleus</location>
    </subcellularLocation>
</comment>
<evidence type="ECO:0000256" key="2">
    <source>
        <dbReference type="ARBA" id="ARBA00018706"/>
    </source>
</evidence>
<evidence type="ECO:0000256" key="1">
    <source>
        <dbReference type="ARBA" id="ARBA00004123"/>
    </source>
</evidence>
<proteinExistence type="inferred from homology"/>
<evidence type="ECO:0000259" key="11">
    <source>
        <dbReference type="Pfam" id="PF16575"/>
    </source>
</evidence>
<feature type="domain" description="Clp1 N-terminal" evidence="10">
    <location>
        <begin position="17"/>
        <end position="117"/>
    </location>
</feature>
<dbReference type="OrthoDB" id="258143at2759"/>
<feature type="binding site" evidence="8">
    <location>
        <begin position="133"/>
        <end position="138"/>
    </location>
    <ligand>
        <name>ATP</name>
        <dbReference type="ChEBI" id="CHEBI:30616"/>
    </ligand>
</feature>
<evidence type="ECO:0000256" key="3">
    <source>
        <dbReference type="ARBA" id="ARBA00019824"/>
    </source>
</evidence>
<gene>
    <name evidence="8" type="primary">CLP1</name>
    <name evidence="12" type="ORF">BN980_GECA13s03035g</name>
</gene>
<dbReference type="InterPro" id="IPR032319">
    <property type="entry name" value="CLP1_P"/>
</dbReference>
<reference evidence="12" key="1">
    <citation type="submission" date="2014-03" db="EMBL/GenBank/DDBJ databases">
        <authorList>
            <person name="Casaregola S."/>
        </authorList>
    </citation>
    <scope>NUCLEOTIDE SEQUENCE [LARGE SCALE GENOMIC DNA]</scope>
    <source>
        <strain evidence="12">CLIB 918</strain>
    </source>
</reference>
<dbReference type="HAMAP" id="MF_03035">
    <property type="entry name" value="Clp1"/>
    <property type="match status" value="1"/>
</dbReference>
<comment type="caution">
    <text evidence="8">Lacks conserved residue(s) required for the propagation of feature annotation.</text>
</comment>
<dbReference type="InterPro" id="IPR010655">
    <property type="entry name" value="Clp1_C"/>
</dbReference>
<comment type="similarity">
    <text evidence="8">Belongs to the Clp1 family. Clp1 subfamily.</text>
</comment>
<evidence type="ECO:0000313" key="13">
    <source>
        <dbReference type="Proteomes" id="UP000242525"/>
    </source>
</evidence>
<organism evidence="12 13">
    <name type="scientific">Geotrichum candidum</name>
    <name type="common">Oospora lactis</name>
    <name type="synonym">Dipodascus geotrichum</name>
    <dbReference type="NCBI Taxonomy" id="1173061"/>
    <lineage>
        <taxon>Eukaryota</taxon>
        <taxon>Fungi</taxon>
        <taxon>Dikarya</taxon>
        <taxon>Ascomycota</taxon>
        <taxon>Saccharomycotina</taxon>
        <taxon>Dipodascomycetes</taxon>
        <taxon>Dipodascales</taxon>
        <taxon>Dipodascaceae</taxon>
        <taxon>Geotrichum</taxon>
    </lineage>
</organism>
<keyword evidence="5 8" id="KW-0547">Nucleotide-binding</keyword>
<dbReference type="Gene3D" id="3.40.50.300">
    <property type="entry name" value="P-loop containing nucleotide triphosphate hydrolases"/>
    <property type="match status" value="1"/>
</dbReference>
<feature type="domain" description="Clp1 P-loop" evidence="11">
    <location>
        <begin position="130"/>
        <end position="328"/>
    </location>
</feature>
<evidence type="ECO:0000313" key="12">
    <source>
        <dbReference type="EMBL" id="CDO56106.1"/>
    </source>
</evidence>
<dbReference type="SUPFAM" id="SSF52540">
    <property type="entry name" value="P-loop containing nucleoside triphosphate hydrolases"/>
    <property type="match status" value="1"/>
</dbReference>
<comment type="caution">
    <text evidence="12">The sequence shown here is derived from an EMBL/GenBank/DDBJ whole genome shotgun (WGS) entry which is preliminary data.</text>
</comment>
<dbReference type="GO" id="GO:0031124">
    <property type="term" value="P:mRNA 3'-end processing"/>
    <property type="evidence" value="ECO:0007669"/>
    <property type="project" value="UniProtKB-UniRule"/>
</dbReference>
<dbReference type="Pfam" id="PF16573">
    <property type="entry name" value="CLP1_N"/>
    <property type="match status" value="1"/>
</dbReference>
<dbReference type="Gene3D" id="2.40.30.330">
    <property type="entry name" value="Pre-mRNA cleavage complex subunit Clp1, C-terminal domain"/>
    <property type="match status" value="1"/>
</dbReference>
<dbReference type="InterPro" id="IPR045116">
    <property type="entry name" value="Clp1/Grc3"/>
</dbReference>
<dbReference type="EMBL" id="CCBN010000013">
    <property type="protein sequence ID" value="CDO56106.1"/>
    <property type="molecule type" value="Genomic_DNA"/>
</dbReference>
<dbReference type="GO" id="GO:0005524">
    <property type="term" value="F:ATP binding"/>
    <property type="evidence" value="ECO:0007669"/>
    <property type="project" value="UniProtKB-UniRule"/>
</dbReference>
<evidence type="ECO:0000256" key="8">
    <source>
        <dbReference type="HAMAP-Rule" id="MF_03035"/>
    </source>
</evidence>
<name>A0A0J9XFP0_GEOCN</name>
<dbReference type="AlphaFoldDB" id="A0A0J9XFP0"/>
<dbReference type="Proteomes" id="UP000242525">
    <property type="component" value="Unassembled WGS sequence"/>
</dbReference>
<keyword evidence="6 8" id="KW-0067">ATP-binding</keyword>
<feature type="domain" description="Clp1 C-terminal" evidence="9">
    <location>
        <begin position="334"/>
        <end position="457"/>
    </location>
</feature>
<dbReference type="GO" id="GO:0006388">
    <property type="term" value="P:tRNA splicing, via endonucleolytic cleavage and ligation"/>
    <property type="evidence" value="ECO:0007669"/>
    <property type="project" value="TreeGrafter"/>
</dbReference>
<sequence>MSINISSSSEATPNTLTLNPLTEWRFELQRAKTTLSVRLTHGTAELFGTELAKGQEYEFRGPRAAAIYTWHGAVLEYTATSTSTSTVLQQKQILSEYVAEETPMHVYANLHFGLEAMVAAQQPPRVMVMGPRDSGKTSLCKLLAAYANKSGQRFPVVVNLNPLEAAYAAPGAVSAAVMSDIIDIEQGWGSSAITGPVLLHTKKPLAYWFGLESHATNTNYYTHVAGQLAQAIDERTAADEKVRRSGLIIDTPPDLGGDRIERLVDLFSVNVLVVIVGQERLYSDMIKQFKGWDGLTVVKVPKSGGCVDREPVYRRAVTAAQINEYFYGMPKQMLAPYTVTVDYSKIVIYRVAEDVEGSISTSTLLVDGESKKTESSAQGNSQWLVKLEPSSIVQNCVMAMLNAEPDTDPSILVNTEVLGFVHVVEADDNKNTMRVRMPVHGQLPRRPFVIGDFRYHE</sequence>
<evidence type="ECO:0000256" key="5">
    <source>
        <dbReference type="ARBA" id="ARBA00022741"/>
    </source>
</evidence>
<evidence type="ECO:0000256" key="7">
    <source>
        <dbReference type="ARBA" id="ARBA00023242"/>
    </source>
</evidence>